<evidence type="ECO:0008006" key="3">
    <source>
        <dbReference type="Google" id="ProtNLM"/>
    </source>
</evidence>
<name>A0ABC9GCQ3_9POAL</name>
<dbReference type="AlphaFoldDB" id="A0ABC9GCQ3"/>
<proteinExistence type="predicted"/>
<reference evidence="1" key="1">
    <citation type="submission" date="2024-10" db="EMBL/GenBank/DDBJ databases">
        <authorList>
            <person name="Ryan C."/>
        </authorList>
    </citation>
    <scope>NUCLEOTIDE SEQUENCE [LARGE SCALE GENOMIC DNA]</scope>
</reference>
<keyword evidence="2" id="KW-1185">Reference proteome</keyword>
<dbReference type="Proteomes" id="UP001497457">
    <property type="component" value="Chromosome 9rd"/>
</dbReference>
<evidence type="ECO:0000313" key="1">
    <source>
        <dbReference type="EMBL" id="CAL5092418.1"/>
    </source>
</evidence>
<organism evidence="1 2">
    <name type="scientific">Urochloa decumbens</name>
    <dbReference type="NCBI Taxonomy" id="240449"/>
    <lineage>
        <taxon>Eukaryota</taxon>
        <taxon>Viridiplantae</taxon>
        <taxon>Streptophyta</taxon>
        <taxon>Embryophyta</taxon>
        <taxon>Tracheophyta</taxon>
        <taxon>Spermatophyta</taxon>
        <taxon>Magnoliopsida</taxon>
        <taxon>Liliopsida</taxon>
        <taxon>Poales</taxon>
        <taxon>Poaceae</taxon>
        <taxon>PACMAD clade</taxon>
        <taxon>Panicoideae</taxon>
        <taxon>Panicodae</taxon>
        <taxon>Paniceae</taxon>
        <taxon>Melinidinae</taxon>
        <taxon>Urochloa</taxon>
    </lineage>
</organism>
<accession>A0ABC9GCQ3</accession>
<dbReference type="SUPFAM" id="SSF56112">
    <property type="entry name" value="Protein kinase-like (PK-like)"/>
    <property type="match status" value="1"/>
</dbReference>
<gene>
    <name evidence="1" type="ORF">URODEC1_LOCUS114887</name>
</gene>
<sequence length="335" mass="39103">MDPGQVEGDQSEAKEYNKRKQRDFPTSFKVVRMWNAKNQTFELKMVKPDIQSGIPCIKYPTVYAKKESVQDKHALQIMHDLNHRNILSMKMFCASKDTPSSIETFVEPYEGLLWLICDPEQCLITDRIHHVPSPEFQSYLRQIVLGLDFLRQNGLYHGGLSWDSTLYNNHTVKLAGFRSKEPMSEDDAYRYDWLCFLKMLKRISDGVKQVNRSSSDDKWYFCGNLDSLINMLETLVKTLDRTSLSTIAQIVLEHVFFWNKARRVKYFAHKISLKLTDRRFMKRVMKSGIGGKSWDTDCSDDFSMLVSEMNKFRKEQIEKGEAHKDGKADDFSMRV</sequence>
<dbReference type="EMBL" id="OZ075119">
    <property type="protein sequence ID" value="CAL5092418.1"/>
    <property type="molecule type" value="Genomic_DNA"/>
</dbReference>
<evidence type="ECO:0000313" key="2">
    <source>
        <dbReference type="Proteomes" id="UP001497457"/>
    </source>
</evidence>
<dbReference type="Gene3D" id="1.10.510.10">
    <property type="entry name" value="Transferase(Phosphotransferase) domain 1"/>
    <property type="match status" value="1"/>
</dbReference>
<dbReference type="InterPro" id="IPR011009">
    <property type="entry name" value="Kinase-like_dom_sf"/>
</dbReference>
<protein>
    <recommendedName>
        <fullName evidence="3">Protein kinase domain-containing protein</fullName>
    </recommendedName>
</protein>